<accession>A0A1L9UZR6</accession>
<reference evidence="2" key="1">
    <citation type="journal article" date="2017" name="Genome Biol.">
        <title>Comparative genomics reveals high biological diversity and specific adaptations in the industrially and medically important fungal genus Aspergillus.</title>
        <authorList>
            <person name="de Vries R.P."/>
            <person name="Riley R."/>
            <person name="Wiebenga A."/>
            <person name="Aguilar-Osorio G."/>
            <person name="Amillis S."/>
            <person name="Uchima C.A."/>
            <person name="Anderluh G."/>
            <person name="Asadollahi M."/>
            <person name="Askin M."/>
            <person name="Barry K."/>
            <person name="Battaglia E."/>
            <person name="Bayram O."/>
            <person name="Benocci T."/>
            <person name="Braus-Stromeyer S.A."/>
            <person name="Caldana C."/>
            <person name="Canovas D."/>
            <person name="Cerqueira G.C."/>
            <person name="Chen F."/>
            <person name="Chen W."/>
            <person name="Choi C."/>
            <person name="Clum A."/>
            <person name="Dos Santos R.A."/>
            <person name="Damasio A.R."/>
            <person name="Diallinas G."/>
            <person name="Emri T."/>
            <person name="Fekete E."/>
            <person name="Flipphi M."/>
            <person name="Freyberg S."/>
            <person name="Gallo A."/>
            <person name="Gournas C."/>
            <person name="Habgood R."/>
            <person name="Hainaut M."/>
            <person name="Harispe M.L."/>
            <person name="Henrissat B."/>
            <person name="Hilden K.S."/>
            <person name="Hope R."/>
            <person name="Hossain A."/>
            <person name="Karabika E."/>
            <person name="Karaffa L."/>
            <person name="Karanyi Z."/>
            <person name="Krasevec N."/>
            <person name="Kuo A."/>
            <person name="Kusch H."/>
            <person name="LaButti K."/>
            <person name="Lagendijk E.L."/>
            <person name="Lapidus A."/>
            <person name="Levasseur A."/>
            <person name="Lindquist E."/>
            <person name="Lipzen A."/>
            <person name="Logrieco A.F."/>
            <person name="MacCabe A."/>
            <person name="Maekelae M.R."/>
            <person name="Malavazi I."/>
            <person name="Melin P."/>
            <person name="Meyer V."/>
            <person name="Mielnichuk N."/>
            <person name="Miskei M."/>
            <person name="Molnar A.P."/>
            <person name="Mule G."/>
            <person name="Ngan C.Y."/>
            <person name="Orejas M."/>
            <person name="Orosz E."/>
            <person name="Ouedraogo J.P."/>
            <person name="Overkamp K.M."/>
            <person name="Park H.-S."/>
            <person name="Perrone G."/>
            <person name="Piumi F."/>
            <person name="Punt P.J."/>
            <person name="Ram A.F."/>
            <person name="Ramon A."/>
            <person name="Rauscher S."/>
            <person name="Record E."/>
            <person name="Riano-Pachon D.M."/>
            <person name="Robert V."/>
            <person name="Roehrig J."/>
            <person name="Ruller R."/>
            <person name="Salamov A."/>
            <person name="Salih N.S."/>
            <person name="Samson R.A."/>
            <person name="Sandor E."/>
            <person name="Sanguinetti M."/>
            <person name="Schuetze T."/>
            <person name="Sepcic K."/>
            <person name="Shelest E."/>
            <person name="Sherlock G."/>
            <person name="Sophianopoulou V."/>
            <person name="Squina F.M."/>
            <person name="Sun H."/>
            <person name="Susca A."/>
            <person name="Todd R.B."/>
            <person name="Tsang A."/>
            <person name="Unkles S.E."/>
            <person name="van de Wiele N."/>
            <person name="van Rossen-Uffink D."/>
            <person name="Oliveira J.V."/>
            <person name="Vesth T.C."/>
            <person name="Visser J."/>
            <person name="Yu J.-H."/>
            <person name="Zhou M."/>
            <person name="Andersen M.R."/>
            <person name="Archer D.B."/>
            <person name="Baker S.E."/>
            <person name="Benoit I."/>
            <person name="Brakhage A.A."/>
            <person name="Braus G.H."/>
            <person name="Fischer R."/>
            <person name="Frisvad J.C."/>
            <person name="Goldman G.H."/>
            <person name="Houbraken J."/>
            <person name="Oakley B."/>
            <person name="Pocsi I."/>
            <person name="Scazzocchio C."/>
            <person name="Seiboth B."/>
            <person name="vanKuyk P.A."/>
            <person name="Wortman J."/>
            <person name="Dyer P.S."/>
            <person name="Grigoriev I.V."/>
        </authorList>
    </citation>
    <scope>NUCLEOTIDE SEQUENCE [LARGE SCALE GENOMIC DNA]</scope>
    <source>
        <strain evidence="2">CBS 101740 / IMI 381727 / IBT 21946</strain>
    </source>
</reference>
<dbReference type="GeneID" id="93574484"/>
<dbReference type="EMBL" id="KV878679">
    <property type="protein sequence ID" value="OJJ77158.1"/>
    <property type="molecule type" value="Genomic_DNA"/>
</dbReference>
<dbReference type="RefSeq" id="XP_067484405.1">
    <property type="nucleotide sequence ID" value="XM_067621996.1"/>
</dbReference>
<evidence type="ECO:0000313" key="2">
    <source>
        <dbReference type="Proteomes" id="UP000184499"/>
    </source>
</evidence>
<organism evidence="1 2">
    <name type="scientific">Aspergillus brasiliensis (strain CBS 101740 / IMI 381727 / IBT 21946)</name>
    <dbReference type="NCBI Taxonomy" id="767769"/>
    <lineage>
        <taxon>Eukaryota</taxon>
        <taxon>Fungi</taxon>
        <taxon>Dikarya</taxon>
        <taxon>Ascomycota</taxon>
        <taxon>Pezizomycotina</taxon>
        <taxon>Eurotiomycetes</taxon>
        <taxon>Eurotiomycetidae</taxon>
        <taxon>Eurotiales</taxon>
        <taxon>Aspergillaceae</taxon>
        <taxon>Aspergillus</taxon>
        <taxon>Aspergillus subgen. Circumdati</taxon>
    </lineage>
</organism>
<evidence type="ECO:0000313" key="1">
    <source>
        <dbReference type="EMBL" id="OJJ77158.1"/>
    </source>
</evidence>
<proteinExistence type="predicted"/>
<dbReference type="OrthoDB" id="10548981at2759"/>
<dbReference type="AlphaFoldDB" id="A0A1L9UZR6"/>
<gene>
    <name evidence="1" type="ORF">ASPBRDRAFT_228812</name>
</gene>
<sequence>MPDRINPKIRGSSRPLIHDLTSPDHVIRSAAPDATRLNSQRVQIERLLDWARGKEAASCVSWNGSGKDMCGSGGFSLRTTFGKGRKELREGEV</sequence>
<protein>
    <submittedName>
        <fullName evidence="1">Uncharacterized protein</fullName>
    </submittedName>
</protein>
<dbReference type="Proteomes" id="UP000184499">
    <property type="component" value="Unassembled WGS sequence"/>
</dbReference>
<keyword evidence="2" id="KW-1185">Reference proteome</keyword>
<dbReference type="VEuPathDB" id="FungiDB:ASPBRDRAFT_228812"/>
<name>A0A1L9UZR6_ASPBC</name>